<dbReference type="GO" id="GO:0006612">
    <property type="term" value="P:protein targeting to membrane"/>
    <property type="evidence" value="ECO:0000318"/>
    <property type="project" value="GO_Central"/>
</dbReference>
<dbReference type="KEGG" id="dme:Dmel_CG4415"/>
<feature type="compositionally biased region" description="Acidic residues" evidence="1">
    <location>
        <begin position="145"/>
        <end position="161"/>
    </location>
</feature>
<evidence type="ECO:0000256" key="1">
    <source>
        <dbReference type="SAM" id="MobiDB-lite"/>
    </source>
</evidence>
<reference evidence="3 6" key="5">
    <citation type="journal article" date="2002" name="Genome Biol.">
        <title>Heterochromatic sequences in a Drosophila whole-genome shotgun assembly.</title>
        <authorList>
            <person name="Hoskins R.A."/>
            <person name="Smith C.D."/>
            <person name="Carlson J.W."/>
            <person name="Carvalho A.B."/>
            <person name="Halpern A."/>
            <person name="Kaminker J.S."/>
            <person name="Kennedy C."/>
            <person name="Mungall C.J."/>
            <person name="Sullivan B.A."/>
            <person name="Sutton G.G."/>
            <person name="Yasuhara J.C."/>
            <person name="Wakimoto B.T."/>
            <person name="Myers E.W."/>
            <person name="Celniker S.E."/>
            <person name="Rubin G.M."/>
            <person name="Karpen G.H."/>
        </authorList>
    </citation>
    <scope>NUCLEOTIDE SEQUENCE [LARGE SCALE GENOMIC DNA]</scope>
    <source>
        <strain evidence="6">Berkeley</strain>
    </source>
</reference>
<reference evidence="3" key="15">
    <citation type="submission" date="2022-11" db="EMBL/GenBank/DDBJ databases">
        <authorList>
            <consortium name="FlyBase"/>
        </authorList>
    </citation>
    <scope>NUCLEOTIDE SEQUENCE</scope>
</reference>
<dbReference type="EMBL" id="AE014134">
    <property type="protein sequence ID" value="AAF51428.2"/>
    <property type="molecule type" value="Genomic_DNA"/>
</dbReference>
<dbReference type="GO" id="GO:0005737">
    <property type="term" value="C:cytoplasm"/>
    <property type="evidence" value="ECO:0000318"/>
    <property type="project" value="GO_Central"/>
</dbReference>
<protein>
    <submittedName>
        <fullName evidence="4">GH09281p</fullName>
    </submittedName>
</protein>
<dbReference type="GO" id="GO:0051082">
    <property type="term" value="F:unfolded protein binding"/>
    <property type="evidence" value="ECO:0000318"/>
    <property type="project" value="GO_Central"/>
</dbReference>
<reference evidence="6" key="3">
    <citation type="journal article" date="2002" name="Genome Biol.">
        <title>Annotation of the Drosophila melanogaster euchromatic genome: a systematic review.</title>
        <authorList>
            <person name="Misra S."/>
            <person name="Crosby M.A."/>
            <person name="Mungall C.J."/>
            <person name="Matthews B.B."/>
            <person name="Campbell K.S."/>
            <person name="Hradecky P."/>
            <person name="Huang Y."/>
            <person name="Kaminker J.S."/>
            <person name="Millburn G.H."/>
            <person name="Prochnik S.E."/>
            <person name="Smith C.D."/>
            <person name="Tupy J.L."/>
            <person name="Whitfied E.J."/>
            <person name="Bayraktaroglu L."/>
            <person name="Berman B.P."/>
            <person name="Bettencourt B.R."/>
            <person name="Celniker S.E."/>
            <person name="de Grey A.D."/>
            <person name="Drysdale R.A."/>
            <person name="Harris N.L."/>
            <person name="Richter J."/>
            <person name="Russo S."/>
            <person name="Schroeder A.J."/>
            <person name="Shu S.Q."/>
            <person name="Stapleton M."/>
            <person name="Yamada C."/>
            <person name="Ashburner M."/>
            <person name="Gelbart W.M."/>
            <person name="Rubin G.M."/>
            <person name="Lewis S.E."/>
        </authorList>
    </citation>
    <scope>GENOME REANNOTATION</scope>
    <source>
        <strain evidence="6">Berkeley</strain>
    </source>
</reference>
<dbReference type="CTD" id="33279"/>
<evidence type="ECO:0000313" key="4">
    <source>
        <dbReference type="EMBL" id="AAS93770.1"/>
    </source>
</evidence>
<dbReference type="InParanoid" id="Q9VPV7"/>
<accession>Q9VPV7</accession>
<reference evidence="3 6" key="1">
    <citation type="journal article" date="2000" name="Science">
        <title>The genome sequence of Drosophila melanogaster.</title>
        <authorList>
            <person name="Adams M.D."/>
            <person name="Celniker S.E."/>
            <person name="Holt R.A."/>
            <person name="Evans C.A."/>
            <person name="Gocayne J.D."/>
            <person name="Amanatides P.G."/>
            <person name="Scherer S.E."/>
            <person name="Li P.W."/>
            <person name="Hoskins R.A."/>
            <person name="Galle R.F."/>
            <person name="George R.A."/>
            <person name="Lewis S.E."/>
            <person name="Richards S."/>
            <person name="Ashburner M."/>
            <person name="Henderson S.N."/>
            <person name="Sutton G.G."/>
            <person name="Wortman J.R."/>
            <person name="Yandell M.D."/>
            <person name="Zhang Q."/>
            <person name="Chen L.X."/>
            <person name="Brandon R.C."/>
            <person name="Rogers Y.H."/>
            <person name="Blazej R.G."/>
            <person name="Champe M."/>
            <person name="Pfeiffer B.D."/>
            <person name="Wan K.H."/>
            <person name="Doyle C."/>
            <person name="Baxter E.G."/>
            <person name="Helt G."/>
            <person name="Nelson C.R."/>
            <person name="Gabor G.L."/>
            <person name="Abril J.F."/>
            <person name="Agbayani A."/>
            <person name="An H.J."/>
            <person name="Andrews-Pfannkoch C."/>
            <person name="Baldwin D."/>
            <person name="Ballew R.M."/>
            <person name="Basu A."/>
            <person name="Baxendale J."/>
            <person name="Bayraktaroglu L."/>
            <person name="Beasley E.M."/>
            <person name="Beeson K.Y."/>
            <person name="Benos P.V."/>
            <person name="Berman B.P."/>
            <person name="Bhandari D."/>
            <person name="Bolshakov S."/>
            <person name="Borkova D."/>
            <person name="Botchan M.R."/>
            <person name="Bouck J."/>
            <person name="Brokstein P."/>
            <person name="Brottier P."/>
            <person name="Burtis K.C."/>
            <person name="Busam D.A."/>
            <person name="Butler H."/>
            <person name="Cadieu E."/>
            <person name="Center A."/>
            <person name="Chandra I."/>
            <person name="Cherry J.M."/>
            <person name="Cawley S."/>
            <person name="Dahlke C."/>
            <person name="Davenport L.B."/>
            <person name="Davies P."/>
            <person name="de Pablos B."/>
            <person name="Delcher A."/>
            <person name="Deng Z."/>
            <person name="Mays A.D."/>
            <person name="Dew I."/>
            <person name="Dietz S.M."/>
            <person name="Dodson K."/>
            <person name="Doup L.E."/>
            <person name="Downes M."/>
            <person name="Dugan-Rocha S."/>
            <person name="Dunkov B.C."/>
            <person name="Dunn P."/>
            <person name="Durbin K.J."/>
            <person name="Evangelista C.C."/>
            <person name="Ferraz C."/>
            <person name="Ferriera S."/>
            <person name="Fleischmann W."/>
            <person name="Fosler C."/>
            <person name="Gabrielian A.E."/>
            <person name="Garg N.S."/>
            <person name="Gelbart W.M."/>
            <person name="Glasser K."/>
            <person name="Glodek A."/>
            <person name="Gong F."/>
            <person name="Gorrell J.H."/>
            <person name="Gu Z."/>
            <person name="Guan P."/>
            <person name="Harris M."/>
            <person name="Harris N.L."/>
            <person name="Harvey D."/>
            <person name="Heiman T.J."/>
            <person name="Hernandez J.R."/>
            <person name="Houck J."/>
            <person name="Hostin D."/>
            <person name="Houston K.A."/>
            <person name="Howland T.J."/>
            <person name="Wei M.H."/>
            <person name="Ibegwam C."/>
            <person name="Jalali M."/>
            <person name="Kalush F."/>
            <person name="Karpen G.H."/>
            <person name="Ke Z."/>
            <person name="Kennison J.A."/>
            <person name="Ketchum K.A."/>
            <person name="Kimmel B.E."/>
            <person name="Kodira C.D."/>
            <person name="Kraft C."/>
            <person name="Kravitz S."/>
            <person name="Kulp D."/>
            <person name="Lai Z."/>
            <person name="Lasko P."/>
            <person name="Lei Y."/>
            <person name="Levitsky A.A."/>
            <person name="Li J."/>
            <person name="Li Z."/>
            <person name="Liang Y."/>
            <person name="Lin X."/>
            <person name="Liu X."/>
            <person name="Mattei B."/>
            <person name="McIntosh T.C."/>
            <person name="McLeod M.P."/>
            <person name="McPherson D."/>
            <person name="Merkulov G."/>
            <person name="Milshina N.V."/>
            <person name="Mobarry C."/>
            <person name="Morris J."/>
            <person name="Moshrefi A."/>
            <person name="Mount S.M."/>
            <person name="Moy M."/>
            <person name="Murphy B."/>
            <person name="Murphy L."/>
            <person name="Muzny D.M."/>
            <person name="Nelson D.L."/>
            <person name="Nelson D.R."/>
            <person name="Nelson K.A."/>
            <person name="Nixon K."/>
            <person name="Nusskern D.R."/>
            <person name="Pacleb J.M."/>
            <person name="Palazzolo M."/>
            <person name="Pittman G.S."/>
            <person name="Pan S."/>
            <person name="Pollard J."/>
            <person name="Puri V."/>
            <person name="Reese M.G."/>
            <person name="Reinert K."/>
            <person name="Remington K."/>
            <person name="Saunders R.D."/>
            <person name="Scheeler F."/>
            <person name="Shen H."/>
            <person name="Shue B.C."/>
            <person name="Siden-Kiamos I."/>
            <person name="Simpson M."/>
            <person name="Skupski M.P."/>
            <person name="Smith T."/>
            <person name="Spier E."/>
            <person name="Spradling A.C."/>
            <person name="Stapleton M."/>
            <person name="Strong R."/>
            <person name="Sun E."/>
            <person name="Svirskas R."/>
            <person name="Tector C."/>
            <person name="Turner R."/>
            <person name="Venter E."/>
            <person name="Wang A.H."/>
            <person name="Wang X."/>
            <person name="Wang Z.Y."/>
            <person name="Wassarman D.A."/>
            <person name="Weinstock G.M."/>
            <person name="Weissenbach J."/>
            <person name="Williams S.M."/>
            <person name="WoodageT"/>
            <person name="Worley K.C."/>
            <person name="Wu D."/>
            <person name="Yang S."/>
            <person name="Yao Q.A."/>
            <person name="Ye J."/>
            <person name="Yeh R.F."/>
            <person name="Zaveri J.S."/>
            <person name="Zhan M."/>
            <person name="Zhang G."/>
            <person name="Zhao Q."/>
            <person name="Zheng L."/>
            <person name="Zheng X.H."/>
            <person name="Zhong F.N."/>
            <person name="Zhong W."/>
            <person name="Zhou X."/>
            <person name="Zhu S."/>
            <person name="Zhu X."/>
            <person name="Smith H.O."/>
            <person name="Gibbs R.A."/>
            <person name="Myers E.W."/>
            <person name="Rubin G.M."/>
            <person name="Venter J.C."/>
        </authorList>
    </citation>
    <scope>NUCLEOTIDE SEQUENCE [LARGE SCALE GENOMIC DNA]</scope>
    <source>
        <strain evidence="6">Berkeley</strain>
    </source>
</reference>
<dbReference type="InterPro" id="IPR038187">
    <property type="entry name" value="NAC_A/B_dom_sf"/>
</dbReference>
<organism evidence="3 6">
    <name type="scientific">Drosophila melanogaster</name>
    <name type="common">Fruit fly</name>
    <dbReference type="NCBI Taxonomy" id="7227"/>
    <lineage>
        <taxon>Eukaryota</taxon>
        <taxon>Metazoa</taxon>
        <taxon>Ecdysozoa</taxon>
        <taxon>Arthropoda</taxon>
        <taxon>Hexapoda</taxon>
        <taxon>Insecta</taxon>
        <taxon>Pterygota</taxon>
        <taxon>Neoptera</taxon>
        <taxon>Endopterygota</taxon>
        <taxon>Diptera</taxon>
        <taxon>Brachycera</taxon>
        <taxon>Muscomorpha</taxon>
        <taxon>Ephydroidea</taxon>
        <taxon>Drosophilidae</taxon>
        <taxon>Drosophila</taxon>
        <taxon>Sophophora</taxon>
    </lineage>
</organism>
<evidence type="ECO:0000313" key="6">
    <source>
        <dbReference type="Proteomes" id="UP000000803"/>
    </source>
</evidence>
<dbReference type="FunCoup" id="Q9VPV7">
    <property type="interactions" value="2"/>
</dbReference>
<dbReference type="OrthoDB" id="3169036at2759"/>
<dbReference type="GO" id="GO:0043022">
    <property type="term" value="F:ribosome binding"/>
    <property type="evidence" value="ECO:0000314"/>
    <property type="project" value="FlyBase"/>
</dbReference>
<dbReference type="PANTHER" id="PTHR21713">
    <property type="entry name" value="NASCENT POLYPEPTIDE ASSOCIATED COMPLEX ALPHA SUBUNIT-RELATED"/>
    <property type="match status" value="1"/>
</dbReference>
<dbReference type="OMA" id="ICFGEVR"/>
<dbReference type="STRING" id="7227.FBpp0077616"/>
<dbReference type="DNASU" id="33279"/>
<name>Q9VPV7_DROME</name>
<dbReference type="Bgee" id="FBgn0031296">
    <property type="expression patterns" value="Expressed in spermatogonium in testis and 23 other cell types or tissues"/>
</dbReference>
<proteinExistence type="evidence at transcript level"/>
<dbReference type="AlphaFoldDB" id="Q9VPV7"/>
<dbReference type="Pfam" id="PF01849">
    <property type="entry name" value="NAC"/>
    <property type="match status" value="1"/>
</dbReference>
<dbReference type="RefSeq" id="NP_608561.2">
    <property type="nucleotide sequence ID" value="NM_134717.4"/>
</dbReference>
<dbReference type="UCSC" id="CG4415-RA">
    <property type="organism name" value="d. melanogaster"/>
</dbReference>
<dbReference type="PROSITE" id="PS51151">
    <property type="entry name" value="NAC_AB"/>
    <property type="match status" value="1"/>
</dbReference>
<dbReference type="eggNOG" id="KOG2239">
    <property type="taxonomic scope" value="Eukaryota"/>
</dbReference>
<evidence type="ECO:0000313" key="5">
    <source>
        <dbReference type="FlyBase" id="FBgn0031296"/>
    </source>
</evidence>
<dbReference type="EMBL" id="AE014134">
    <property type="protein sequence ID" value="ACZ94142.1"/>
    <property type="molecule type" value="Genomic_DNA"/>
</dbReference>
<reference evidence="3 6" key="6">
    <citation type="journal article" date="2005" name="PLoS Comput. Biol.">
        <title>Combined evidence annotation of transposable elements in genome sequences.</title>
        <authorList>
            <person name="Quesneville H."/>
            <person name="Bergman C.M."/>
            <person name="Andrieu O."/>
            <person name="Autard D."/>
            <person name="Nouaud D."/>
            <person name="Ashburner M."/>
            <person name="Anxolabehere D."/>
        </authorList>
    </citation>
    <scope>NUCLEOTIDE SEQUENCE [LARGE SCALE GENOMIC DNA]</scope>
    <source>
        <strain evidence="6">Berkeley</strain>
    </source>
</reference>
<dbReference type="PaxDb" id="7227-FBpp0077616"/>
<feature type="compositionally biased region" description="Basic and acidic residues" evidence="1">
    <location>
        <begin position="18"/>
        <end position="42"/>
    </location>
</feature>
<feature type="region of interest" description="Disordered" evidence="1">
    <location>
        <begin position="265"/>
        <end position="307"/>
    </location>
</feature>
<reference evidence="3" key="14">
    <citation type="submission" date="2022-11" db="EMBL/GenBank/DDBJ databases">
        <title>Drosophila melanogaster release 4 sequence.</title>
        <authorList>
            <consortium name="Berkeley Drosophila Genome Project"/>
            <person name="Celniker S."/>
            <person name="Carlson J."/>
            <person name="Wan K."/>
            <person name="Pfeiffer B."/>
            <person name="Frise E."/>
            <person name="George R."/>
            <person name="Hoskins R."/>
            <person name="Stapleton M."/>
            <person name="Pacleb J."/>
            <person name="Park S."/>
            <person name="Svirskas R."/>
            <person name="Smith E."/>
            <person name="Yu C."/>
            <person name="Rubin G."/>
        </authorList>
    </citation>
    <scope>NUCLEOTIDE SEQUENCE</scope>
</reference>
<dbReference type="CDD" id="cd22054">
    <property type="entry name" value="NAC_NACA"/>
    <property type="match status" value="1"/>
</dbReference>
<reference evidence="3" key="8">
    <citation type="submission" date="2006-08" db="EMBL/GenBank/DDBJ databases">
        <authorList>
            <person name="Celniker S."/>
            <person name="Carlson J."/>
            <person name="Wan K."/>
            <person name="Frise E."/>
            <person name="Hoskins R."/>
            <person name="Park S."/>
            <person name="Svirskas R."/>
            <person name="Rubin G."/>
        </authorList>
    </citation>
    <scope>NUCLEOTIDE SEQUENCE</scope>
</reference>
<reference evidence="3" key="13">
    <citation type="journal article" date="2015" name="Genome Res.">
        <title>The Release 6 reference sequence of the Drosophila melanogaster genome.</title>
        <authorList>
            <person name="Hoskins R.A."/>
            <person name="Carlson J.W."/>
            <person name="Wan K.H."/>
            <person name="Park S."/>
            <person name="Mendez I."/>
            <person name="Galle S.E."/>
            <person name="Booth B.W."/>
            <person name="Pfeiffer B.D."/>
            <person name="George R.A."/>
            <person name="Svirskas R."/>
            <person name="Krzywinski M."/>
            <person name="Schein J."/>
            <person name="Accardo M.C."/>
            <person name="Damia E."/>
            <person name="Messina G."/>
            <person name="Mendez-Lago M."/>
            <person name="de Pablos B."/>
            <person name="Demakova O.V."/>
            <person name="Andreyeva E.N."/>
            <person name="Boldyreva L.V."/>
            <person name="Marra M."/>
            <person name="Carvalho A.B."/>
            <person name="Dimitri P."/>
            <person name="Villasante A."/>
            <person name="Zhimulev I.F."/>
            <person name="Rubin G.M."/>
            <person name="Karpen G.H."/>
            <person name="Celniker S.E."/>
        </authorList>
    </citation>
    <scope>NUCLEOTIDE SEQUENCE</scope>
</reference>
<feature type="compositionally biased region" description="Acidic residues" evidence="1">
    <location>
        <begin position="289"/>
        <end position="303"/>
    </location>
</feature>
<dbReference type="ExpressionAtlas" id="Q9VPV7">
    <property type="expression patterns" value="baseline and differential"/>
</dbReference>
<dbReference type="FlyBase" id="FBgn0031296">
    <property type="gene designation" value="gNacalpha"/>
</dbReference>
<dbReference type="InterPro" id="IPR016641">
    <property type="entry name" value="EGD2/NACA0like"/>
</dbReference>
<reference evidence="3 6" key="9">
    <citation type="journal article" date="2007" name="Science">
        <title>The Release 5.1 annotation of Drosophila melanogaster heterochromatin.</title>
        <authorList>
            <person name="Smith C.D."/>
            <person name="Shu S."/>
            <person name="Mungall C.J."/>
            <person name="Karpen G.H."/>
        </authorList>
    </citation>
    <scope>NUCLEOTIDE SEQUENCE [LARGE SCALE GENOMIC DNA]</scope>
    <source>
        <strain evidence="6">Berkeley</strain>
    </source>
</reference>
<reference evidence="6" key="2">
    <citation type="journal article" date="2002" name="Genome Biol.">
        <title>Finishing a whole-genome shotgun: release 3 of the Drosophila melanogaster euchromatic genome sequence.</title>
        <authorList>
            <person name="Celniker S.E."/>
            <person name="Wheeler D.A."/>
            <person name="Kronmiller B."/>
            <person name="Carlson J.W."/>
            <person name="Halpern A."/>
            <person name="Patel S."/>
            <person name="Adams M."/>
            <person name="Champe M."/>
            <person name="Dugan S.P."/>
            <person name="Frise E."/>
            <person name="Hodgson A."/>
            <person name="George R.A."/>
            <person name="Hoskins R.A."/>
            <person name="Laverty T."/>
            <person name="Muzny D.M."/>
            <person name="Nelson C.R."/>
            <person name="Pacleb J.M."/>
            <person name="Park S."/>
            <person name="Pfeiffer B.D."/>
            <person name="Richards S."/>
            <person name="Sodergren E.J."/>
            <person name="Svirskas R."/>
            <person name="Tabor P.E."/>
            <person name="Wan K."/>
            <person name="Stapleton M."/>
            <person name="Sutton G.G."/>
            <person name="Venter C."/>
            <person name="Weinstock G."/>
            <person name="Scherer S.E."/>
            <person name="Myers E.W."/>
            <person name="Gibbs R.A."/>
            <person name="Rubin G.M."/>
        </authorList>
    </citation>
    <scope>NUCLEOTIDE SEQUENCE [LARGE SCALE GENOMIC DNA]</scope>
    <source>
        <strain evidence="6">Berkeley</strain>
    </source>
</reference>
<dbReference type="SMR" id="Q9VPV7"/>
<feature type="compositionally biased region" description="Basic and acidic residues" evidence="1">
    <location>
        <begin position="181"/>
        <end position="192"/>
    </location>
</feature>
<feature type="compositionally biased region" description="Basic and acidic residues" evidence="1">
    <location>
        <begin position="277"/>
        <end position="288"/>
    </location>
</feature>
<dbReference type="InterPro" id="IPR002715">
    <property type="entry name" value="Nas_poly-pep-assoc_cplx_dom"/>
</dbReference>
<dbReference type="IntAct" id="Q9VPV7">
    <property type="interactions" value="7"/>
</dbReference>
<reference evidence="4" key="7">
    <citation type="submission" date="2005-08" db="EMBL/GenBank/DDBJ databases">
        <authorList>
            <person name="Stapleton M."/>
            <person name="Carlson J."/>
            <person name="Chavez C."/>
            <person name="Frise E."/>
            <person name="George R."/>
            <person name="Pacleb J."/>
            <person name="Park S."/>
            <person name="Wan K."/>
            <person name="Yu C."/>
            <person name="Celniker S."/>
        </authorList>
    </citation>
    <scope>NUCLEOTIDE SEQUENCE</scope>
    <source>
        <strain evidence="4">Berkeley</strain>
    </source>
</reference>
<reference evidence="3" key="11">
    <citation type="journal article" date="2015" name="G3 (Bethesda)">
        <title>Gene Model Annotations for Drosophila melanogaster: Impact of High-Throughput Data.</title>
        <authorList>
            <consortium name="FlyBase Consortium"/>
            <person name="Matthews B.B."/>
            <person name="Dos Santos G."/>
            <person name="Crosby M.A."/>
            <person name="Emmert D.B."/>
            <person name="St Pierre S.E."/>
            <person name="Gramates L.S."/>
            <person name="Zhou P."/>
            <person name="Schroeder A.J."/>
            <person name="Falls K."/>
            <person name="Strelets V."/>
            <person name="Russo S.M."/>
            <person name="Gelbart W.M."/>
            <person name="null"/>
        </authorList>
    </citation>
    <scope>NUCLEOTIDE SEQUENCE</scope>
</reference>
<gene>
    <name evidence="5" type="primary">gNacalpha</name>
    <name evidence="3" type="synonym">Dmel\CG4415</name>
    <name evidence="3 5" type="ORF">CG4415</name>
    <name evidence="3" type="ORF">Dmel_CG4415</name>
</gene>
<feature type="region of interest" description="Disordered" evidence="1">
    <location>
        <begin position="123"/>
        <end position="192"/>
    </location>
</feature>
<dbReference type="HOGENOM" id="CLU_057806_1_2_1"/>
<dbReference type="BioGRID-ORCS" id="33279">
    <property type="hits" value="0 hits in 3 CRISPR screens"/>
</dbReference>
<sequence length="347" mass="37245">MGKKQKMKKAAQMATAAEKLKTAAEKSKTAADNVVAKEKPAEEASPSPSGSGKKGKPKATQKPNVAKALQKEISSSEDALDVKNKPPAGFSGAKGKPHIMGQMDPAYRNKIKKLMSLAKQLPPNVFSLPNSQKEEGASAAKSCVVEDDQSTDSDDAPDLVEADPKETQPDEQGQLGTVAVRTREVSKQSRGERKARRILMKLDLKPMENVARVTMKKGKNILLYIDQPDVYRVAHSSTYIFFGEICVEDTSTTSVASQAAVKAAERFRGTSPAGRQGNEDGKAPGEESPHDDDDDENDGEDADAMGLHAKDIELVQMQAACSRKKAIQALLKNDNDVVNAIMALTVG</sequence>
<dbReference type="RefSeq" id="NP_001162850.1">
    <property type="nucleotide sequence ID" value="NM_001169379.2"/>
</dbReference>
<dbReference type="CDD" id="cd14358">
    <property type="entry name" value="UBA_NAC_euk"/>
    <property type="match status" value="1"/>
</dbReference>
<keyword evidence="6" id="KW-1185">Reference proteome</keyword>
<dbReference type="Gene3D" id="2.20.70.30">
    <property type="entry name" value="Nascent polypeptide-associated complex domain"/>
    <property type="match status" value="1"/>
</dbReference>
<dbReference type="GeneID" id="33279"/>
<reference evidence="3 6" key="10">
    <citation type="journal article" date="2007" name="Science">
        <title>Sequence finishing and mapping of Drosophila melanogaster heterochromatin.</title>
        <authorList>
            <person name="Hoskins R.A."/>
            <person name="Carlson J.W."/>
            <person name="Kennedy C."/>
            <person name="Acevedo D."/>
            <person name="Evans-Holm M."/>
            <person name="Frise E."/>
            <person name="Wan K.H."/>
            <person name="Park S."/>
            <person name="Mendez-Lago M."/>
            <person name="Rossi F."/>
            <person name="Villasante A."/>
            <person name="Dimitri P."/>
            <person name="Karpen G.H."/>
            <person name="Celniker S.E."/>
        </authorList>
    </citation>
    <scope>NUCLEOTIDE SEQUENCE [LARGE SCALE GENOMIC DNA]</scope>
    <source>
        <strain evidence="6">Berkeley</strain>
    </source>
</reference>
<dbReference type="Proteomes" id="UP000000803">
    <property type="component" value="Chromosome 2L"/>
</dbReference>
<dbReference type="GO" id="GO:0005854">
    <property type="term" value="C:nascent polypeptide-associated complex"/>
    <property type="evidence" value="ECO:0000314"/>
    <property type="project" value="FlyBase"/>
</dbReference>
<evidence type="ECO:0000313" key="3">
    <source>
        <dbReference type="EMBL" id="AAF51428.2"/>
    </source>
</evidence>
<dbReference type="SMART" id="SM01407">
    <property type="entry name" value="NAC"/>
    <property type="match status" value="1"/>
</dbReference>
<reference evidence="6" key="4">
    <citation type="journal article" date="2002" name="Genome Biol.">
        <title>The transposable elements of the Drosophila melanogaster euchromatin: a genomics perspective.</title>
        <authorList>
            <person name="Kaminker J.S."/>
            <person name="Bergman C.M."/>
            <person name="Kronmiller B."/>
            <person name="Carlson J."/>
            <person name="Svirskas R."/>
            <person name="Patel S."/>
            <person name="Frise E."/>
            <person name="Wheeler D.A."/>
            <person name="Lewis S.E."/>
            <person name="Rubin G.M."/>
            <person name="Ashburner M."/>
            <person name="Celniker S.E."/>
        </authorList>
    </citation>
    <scope>NUCLEOTIDE SEQUENCE [LARGE SCALE GENOMIC DNA]</scope>
    <source>
        <strain evidence="6">Berkeley</strain>
    </source>
</reference>
<reference evidence="3" key="12">
    <citation type="journal article" date="2015" name="G3 (Bethesda)">
        <title>Gene Model Annotations for Drosophila melanogaster: The Rule-Benders.</title>
        <authorList>
            <consortium name="FlyBase Consortium"/>
            <person name="Crosby M.A."/>
            <person name="Gramates L.S."/>
            <person name="Dos Santos G."/>
            <person name="Matthews B.B."/>
            <person name="St Pierre S.E."/>
            <person name="Zhou P."/>
            <person name="Schroeder A.J."/>
            <person name="Falls K."/>
            <person name="Emmert D.B."/>
            <person name="Russo S.M."/>
            <person name="Gelbart W.M."/>
            <person name="null"/>
        </authorList>
    </citation>
    <scope>NUCLEOTIDE SEQUENCE</scope>
</reference>
<dbReference type="Gene3D" id="1.10.8.10">
    <property type="entry name" value="DNA helicase RuvA subunit, C-terminal domain"/>
    <property type="match status" value="1"/>
</dbReference>
<dbReference type="VEuPathDB" id="VectorBase:FBgn0031296"/>
<evidence type="ECO:0000259" key="2">
    <source>
        <dbReference type="PROSITE" id="PS51151"/>
    </source>
</evidence>
<feature type="region of interest" description="Disordered" evidence="1">
    <location>
        <begin position="1"/>
        <end position="102"/>
    </location>
</feature>
<dbReference type="EMBL" id="BT012499">
    <property type="protein sequence ID" value="AAS93770.1"/>
    <property type="molecule type" value="mRNA"/>
</dbReference>
<feature type="domain" description="NAC-A/B" evidence="2">
    <location>
        <begin position="189"/>
        <end position="254"/>
    </location>
</feature>
<dbReference type="AGR" id="FB:FBgn0031296"/>